<dbReference type="Gene3D" id="3.40.30.10">
    <property type="entry name" value="Glutaredoxin"/>
    <property type="match status" value="1"/>
</dbReference>
<dbReference type="SUPFAM" id="SSF52833">
    <property type="entry name" value="Thioredoxin-like"/>
    <property type="match status" value="1"/>
</dbReference>
<comment type="caution">
    <text evidence="2">The sequence shown here is derived from an EMBL/GenBank/DDBJ whole genome shotgun (WGS) entry which is preliminary data.</text>
</comment>
<gene>
    <name evidence="2" type="ORF">SDC9_33246</name>
</gene>
<name>A0A644V7R4_9ZZZZ</name>
<accession>A0A644V7R4</accession>
<protein>
    <recommendedName>
        <fullName evidence="3">Thioredoxin domain-containing protein</fullName>
    </recommendedName>
</protein>
<feature type="compositionally biased region" description="Low complexity" evidence="1">
    <location>
        <begin position="226"/>
        <end position="240"/>
    </location>
</feature>
<organism evidence="2">
    <name type="scientific">bioreactor metagenome</name>
    <dbReference type="NCBI Taxonomy" id="1076179"/>
    <lineage>
        <taxon>unclassified sequences</taxon>
        <taxon>metagenomes</taxon>
        <taxon>ecological metagenomes</taxon>
    </lineage>
</organism>
<sequence>MEKKDWIRYVLVFLITLTLFLSSAWLSSFMNNRKISDIKNIQDKISIDIMSSETQFQLLQEFTCKDVSASSLSGELNSLAEKIAYSEQNINKKEDVLELKKYYSLLQIKDYLLMQKIKEKCNVPVVPIFYFYTTSENCSNCVKEAAVLNKLRTEYPELRVYSFDYNLQLSALQTLIKTFKVDDTKLPALYMNDKLYTGFLDEKEILEILPELKEYSQARMEKETRTASSSTSTTATSAKK</sequence>
<evidence type="ECO:0000313" key="2">
    <source>
        <dbReference type="EMBL" id="MPL87247.1"/>
    </source>
</evidence>
<dbReference type="EMBL" id="VSSQ01000235">
    <property type="protein sequence ID" value="MPL87247.1"/>
    <property type="molecule type" value="Genomic_DNA"/>
</dbReference>
<evidence type="ECO:0008006" key="3">
    <source>
        <dbReference type="Google" id="ProtNLM"/>
    </source>
</evidence>
<dbReference type="InterPro" id="IPR036249">
    <property type="entry name" value="Thioredoxin-like_sf"/>
</dbReference>
<reference evidence="2" key="1">
    <citation type="submission" date="2019-08" db="EMBL/GenBank/DDBJ databases">
        <authorList>
            <person name="Kucharzyk K."/>
            <person name="Murdoch R.W."/>
            <person name="Higgins S."/>
            <person name="Loffler F."/>
        </authorList>
    </citation>
    <scope>NUCLEOTIDE SEQUENCE</scope>
</reference>
<dbReference type="AlphaFoldDB" id="A0A644V7R4"/>
<proteinExistence type="predicted"/>
<feature type="region of interest" description="Disordered" evidence="1">
    <location>
        <begin position="219"/>
        <end position="240"/>
    </location>
</feature>
<evidence type="ECO:0000256" key="1">
    <source>
        <dbReference type="SAM" id="MobiDB-lite"/>
    </source>
</evidence>